<dbReference type="EMBL" id="SNRW01007969">
    <property type="protein sequence ID" value="KAA6380324.1"/>
    <property type="molecule type" value="Genomic_DNA"/>
</dbReference>
<gene>
    <name evidence="1" type="ORF">EZS28_024151</name>
</gene>
<evidence type="ECO:0000313" key="1">
    <source>
        <dbReference type="EMBL" id="KAA6380324.1"/>
    </source>
</evidence>
<dbReference type="Proteomes" id="UP000324800">
    <property type="component" value="Unassembled WGS sequence"/>
</dbReference>
<evidence type="ECO:0000313" key="2">
    <source>
        <dbReference type="Proteomes" id="UP000324800"/>
    </source>
</evidence>
<accession>A0A5J4VD70</accession>
<name>A0A5J4VD70_9EUKA</name>
<reference evidence="1 2" key="1">
    <citation type="submission" date="2019-03" db="EMBL/GenBank/DDBJ databases">
        <title>Single cell metagenomics reveals metabolic interactions within the superorganism composed of flagellate Streblomastix strix and complex community of Bacteroidetes bacteria on its surface.</title>
        <authorList>
            <person name="Treitli S.C."/>
            <person name="Kolisko M."/>
            <person name="Husnik F."/>
            <person name="Keeling P."/>
            <person name="Hampl V."/>
        </authorList>
    </citation>
    <scope>NUCLEOTIDE SEQUENCE [LARGE SCALE GENOMIC DNA]</scope>
    <source>
        <strain evidence="1">ST1C</strain>
    </source>
</reference>
<organism evidence="1 2">
    <name type="scientific">Streblomastix strix</name>
    <dbReference type="NCBI Taxonomy" id="222440"/>
    <lineage>
        <taxon>Eukaryota</taxon>
        <taxon>Metamonada</taxon>
        <taxon>Preaxostyla</taxon>
        <taxon>Oxymonadida</taxon>
        <taxon>Streblomastigidae</taxon>
        <taxon>Streblomastix</taxon>
    </lineage>
</organism>
<protein>
    <submittedName>
        <fullName evidence="1">Uncharacterized protein</fullName>
    </submittedName>
</protein>
<sequence length="88" mass="9341">MQEGKINAYGLVAFLGAYGSVSPYNGGSYPSSPVEVGISIYAIEICVSQFCCRIPIRKLMIPITSLLTASFLAITCAPNMCDTAQLSI</sequence>
<dbReference type="AlphaFoldDB" id="A0A5J4VD70"/>
<proteinExistence type="predicted"/>
<comment type="caution">
    <text evidence="1">The sequence shown here is derived from an EMBL/GenBank/DDBJ whole genome shotgun (WGS) entry which is preliminary data.</text>
</comment>